<feature type="non-terminal residue" evidence="3">
    <location>
        <position position="69"/>
    </location>
</feature>
<evidence type="ECO:0000256" key="1">
    <source>
        <dbReference type="SAM" id="MobiDB-lite"/>
    </source>
</evidence>
<reference evidence="3" key="1">
    <citation type="submission" date="2013-12" db="EMBL/GenBank/DDBJ databases">
        <title>A Varibaculum cambriense genome reconstructed from a premature infant gut community with otherwise low bacterial novelty that shifts toward anaerobic metabolism during the third week of life.</title>
        <authorList>
            <person name="Brown C.T."/>
            <person name="Sharon I."/>
            <person name="Thomas B.C."/>
            <person name="Castelle C.J."/>
            <person name="Morowitz M.J."/>
            <person name="Banfield J.F."/>
        </authorList>
    </citation>
    <scope>NUCLEOTIDE SEQUENCE</scope>
</reference>
<evidence type="ECO:0000313" key="3">
    <source>
        <dbReference type="EMBL" id="ETJ43648.1"/>
    </source>
</evidence>
<dbReference type="AlphaFoldDB" id="W1YM44"/>
<dbReference type="EMBL" id="AZMM01002341">
    <property type="protein sequence ID" value="ETJ43648.1"/>
    <property type="molecule type" value="Genomic_DNA"/>
</dbReference>
<comment type="caution">
    <text evidence="3">The sequence shown here is derived from an EMBL/GenBank/DDBJ whole genome shotgun (WGS) entry which is preliminary data.</text>
</comment>
<feature type="transmembrane region" description="Helical" evidence="2">
    <location>
        <begin position="6"/>
        <end position="27"/>
    </location>
</feature>
<name>W1YM44_9ZZZZ</name>
<keyword evidence="2" id="KW-1133">Transmembrane helix</keyword>
<accession>W1YM44</accession>
<feature type="region of interest" description="Disordered" evidence="1">
    <location>
        <begin position="45"/>
        <end position="69"/>
    </location>
</feature>
<keyword evidence="2" id="KW-0812">Transmembrane</keyword>
<organism evidence="3">
    <name type="scientific">human gut metagenome</name>
    <dbReference type="NCBI Taxonomy" id="408170"/>
    <lineage>
        <taxon>unclassified sequences</taxon>
        <taxon>metagenomes</taxon>
        <taxon>organismal metagenomes</taxon>
    </lineage>
</organism>
<protein>
    <submittedName>
        <fullName evidence="3">Auxin efflux carrier</fullName>
    </submittedName>
</protein>
<gene>
    <name evidence="3" type="ORF">Q604_UNBC02341G0001</name>
</gene>
<feature type="non-terminal residue" evidence="3">
    <location>
        <position position="1"/>
    </location>
</feature>
<sequence length="69" mass="7004">LVVSSLHSLGALAVTVMMLSLGMSLAASSPKVTRRLTVQQVTRLTPQGTGASAGKAGTPVRVQAGENDE</sequence>
<keyword evidence="2" id="KW-0472">Membrane</keyword>
<proteinExistence type="predicted"/>
<evidence type="ECO:0000256" key="2">
    <source>
        <dbReference type="SAM" id="Phobius"/>
    </source>
</evidence>